<dbReference type="InterPro" id="IPR027417">
    <property type="entry name" value="P-loop_NTPase"/>
</dbReference>
<dbReference type="Gene3D" id="3.40.50.300">
    <property type="entry name" value="P-loop containing nucleotide triphosphate hydrolases"/>
    <property type="match status" value="1"/>
</dbReference>
<name>A0ABQ2HK48_9MICO</name>
<proteinExistence type="predicted"/>
<reference evidence="3" key="1">
    <citation type="journal article" date="2019" name="Int. J. Syst. Evol. Microbiol.">
        <title>The Global Catalogue of Microorganisms (GCM) 10K type strain sequencing project: providing services to taxonomists for standard genome sequencing and annotation.</title>
        <authorList>
            <consortium name="The Broad Institute Genomics Platform"/>
            <consortium name="The Broad Institute Genome Sequencing Center for Infectious Disease"/>
            <person name="Wu L."/>
            <person name="Ma J."/>
        </authorList>
    </citation>
    <scope>NUCLEOTIDE SEQUENCE [LARGE SCALE GENOMIC DNA]</scope>
    <source>
        <strain evidence="3">JCM 1365</strain>
    </source>
</reference>
<evidence type="ECO:0000256" key="1">
    <source>
        <dbReference type="SAM" id="MobiDB-lite"/>
    </source>
</evidence>
<protein>
    <recommendedName>
        <fullName evidence="4">AAA domain-containing protein</fullName>
    </recommendedName>
</protein>
<accession>A0ABQ2HK48</accession>
<keyword evidence="3" id="KW-1185">Reference proteome</keyword>
<dbReference type="SUPFAM" id="SSF52540">
    <property type="entry name" value="P-loop containing nucleoside triphosphate hydrolases"/>
    <property type="match status" value="1"/>
</dbReference>
<feature type="region of interest" description="Disordered" evidence="1">
    <location>
        <begin position="258"/>
        <end position="279"/>
    </location>
</feature>
<organism evidence="2 3">
    <name type="scientific">Terrabacter tumescens</name>
    <dbReference type="NCBI Taxonomy" id="60443"/>
    <lineage>
        <taxon>Bacteria</taxon>
        <taxon>Bacillati</taxon>
        <taxon>Actinomycetota</taxon>
        <taxon>Actinomycetes</taxon>
        <taxon>Micrococcales</taxon>
        <taxon>Intrasporangiaceae</taxon>
        <taxon>Terrabacter</taxon>
    </lineage>
</organism>
<sequence>MSAFQMDDEARERGVQARMEQAVDLDRLVAENPWYTPHPSVSAITEGMSHEVVQRLLDHDQLPSSNAAAAQVSLRPDLLLRGWLGGRVDASGLPLPSCLLYPGLLHLVIGDYGALKTWFALVATAEAVRRGDRVLIMENDTGQTQIMQRLQAMGLRPSQIEAQVLHMSTAWLGERLARNPLHGPTTVHEWLEHAVVTSRAALVIVDTATAYLAAQSANANQSGDIELAWNVLRRIGFGMARRWTPTGLVRPQEPTRPSVLVLDHPNKADPNGKAGGSGYKQSGVPVVFHLRQRDRLKPGLVGSSQVRLFKDRPGALGVPQGEDAESIVGYLVVDARETTEADPTSPVVASLSERGPAFGHDDPLTQGLADTATRGLDTAAVRGEAHAKVMYEVLIAAPTALPKSQWRSAEALRGSGIDVLERGRLIDSLLEGKYPDLRVDSGHGRVPSGQRALFCWPASQPEKDPGGRS</sequence>
<dbReference type="RefSeq" id="WP_030146129.1">
    <property type="nucleotide sequence ID" value="NZ_BMNZ01000001.1"/>
</dbReference>
<evidence type="ECO:0008006" key="4">
    <source>
        <dbReference type="Google" id="ProtNLM"/>
    </source>
</evidence>
<dbReference type="Pfam" id="PF13481">
    <property type="entry name" value="AAA_25"/>
    <property type="match status" value="1"/>
</dbReference>
<evidence type="ECO:0000313" key="3">
    <source>
        <dbReference type="Proteomes" id="UP000623461"/>
    </source>
</evidence>
<gene>
    <name evidence="2" type="ORF">GCM10009721_06160</name>
</gene>
<comment type="caution">
    <text evidence="2">The sequence shown here is derived from an EMBL/GenBank/DDBJ whole genome shotgun (WGS) entry which is preliminary data.</text>
</comment>
<dbReference type="Proteomes" id="UP000623461">
    <property type="component" value="Unassembled WGS sequence"/>
</dbReference>
<dbReference type="EMBL" id="BMNZ01000001">
    <property type="protein sequence ID" value="GGM84200.1"/>
    <property type="molecule type" value="Genomic_DNA"/>
</dbReference>
<evidence type="ECO:0000313" key="2">
    <source>
        <dbReference type="EMBL" id="GGM84200.1"/>
    </source>
</evidence>